<dbReference type="GO" id="GO:0007165">
    <property type="term" value="P:signal transduction"/>
    <property type="evidence" value="ECO:0007669"/>
    <property type="project" value="UniProtKB-KW"/>
</dbReference>
<evidence type="ECO:0000313" key="6">
    <source>
        <dbReference type="Proteomes" id="UP000290092"/>
    </source>
</evidence>
<dbReference type="Gene3D" id="1.10.287.950">
    <property type="entry name" value="Methyl-accepting chemotaxis protein"/>
    <property type="match status" value="1"/>
</dbReference>
<dbReference type="Proteomes" id="UP000290092">
    <property type="component" value="Unassembled WGS sequence"/>
</dbReference>
<dbReference type="InterPro" id="IPR051310">
    <property type="entry name" value="MCP_chemotaxis"/>
</dbReference>
<keyword evidence="3" id="KW-0807">Transducer</keyword>
<evidence type="ECO:0000256" key="3">
    <source>
        <dbReference type="PROSITE-ProRule" id="PRU00284"/>
    </source>
</evidence>
<reference evidence="5 6" key="1">
    <citation type="submission" date="2017-09" db="EMBL/GenBank/DDBJ databases">
        <title>Genomics of the genus Arcobacter.</title>
        <authorList>
            <person name="Perez-Cataluna A."/>
            <person name="Figueras M.J."/>
            <person name="Salas-Masso N."/>
        </authorList>
    </citation>
    <scope>NUCLEOTIDE SEQUENCE [LARGE SCALE GENOMIC DNA]</scope>
    <source>
        <strain evidence="5 6">CECT 7386</strain>
    </source>
</reference>
<comment type="similarity">
    <text evidence="2">Belongs to the methyl-accepting chemotaxis (MCP) protein family.</text>
</comment>
<dbReference type="PROSITE" id="PS50111">
    <property type="entry name" value="CHEMOTAXIS_TRANSDUC_2"/>
    <property type="match status" value="1"/>
</dbReference>
<feature type="non-terminal residue" evidence="5">
    <location>
        <position position="265"/>
    </location>
</feature>
<dbReference type="GO" id="GO:0004888">
    <property type="term" value="F:transmembrane signaling receptor activity"/>
    <property type="evidence" value="ECO:0007669"/>
    <property type="project" value="InterPro"/>
</dbReference>
<keyword evidence="1" id="KW-0145">Chemotaxis</keyword>
<organism evidence="5 6">
    <name type="scientific">Malaciobacter mytili LMG 24559</name>
    <dbReference type="NCBI Taxonomy" id="1032238"/>
    <lineage>
        <taxon>Bacteria</taxon>
        <taxon>Pseudomonadati</taxon>
        <taxon>Campylobacterota</taxon>
        <taxon>Epsilonproteobacteria</taxon>
        <taxon>Campylobacterales</taxon>
        <taxon>Arcobacteraceae</taxon>
        <taxon>Malaciobacter</taxon>
    </lineage>
</organism>
<protein>
    <submittedName>
        <fullName evidence="5">Chemotaxis protein</fullName>
    </submittedName>
</protein>
<evidence type="ECO:0000313" key="5">
    <source>
        <dbReference type="EMBL" id="RXK12860.1"/>
    </source>
</evidence>
<dbReference type="PANTHER" id="PTHR43531:SF11">
    <property type="entry name" value="METHYL-ACCEPTING CHEMOTAXIS PROTEIN 3"/>
    <property type="match status" value="1"/>
</dbReference>
<comment type="caution">
    <text evidence="5">The sequence shown here is derived from an EMBL/GenBank/DDBJ whole genome shotgun (WGS) entry which is preliminary data.</text>
</comment>
<name>A0AAX2ADM4_9BACT</name>
<evidence type="ECO:0000259" key="4">
    <source>
        <dbReference type="PROSITE" id="PS50111"/>
    </source>
</evidence>
<gene>
    <name evidence="5" type="ORF">CP985_14250</name>
</gene>
<dbReference type="GO" id="GO:0006935">
    <property type="term" value="P:chemotaxis"/>
    <property type="evidence" value="ECO:0007669"/>
    <property type="project" value="UniProtKB-KW"/>
</dbReference>
<dbReference type="InterPro" id="IPR004089">
    <property type="entry name" value="MCPsignal_dom"/>
</dbReference>
<dbReference type="PANTHER" id="PTHR43531">
    <property type="entry name" value="PROTEIN ICFG"/>
    <property type="match status" value="1"/>
</dbReference>
<dbReference type="AlphaFoldDB" id="A0AAX2ADM4"/>
<dbReference type="EMBL" id="NXID01000077">
    <property type="protein sequence ID" value="RXK12860.1"/>
    <property type="molecule type" value="Genomic_DNA"/>
</dbReference>
<sequence length="265" mass="29152">MVVKPLNVFQNGLLSFFKYLNKETEDTQELIVDRKDEIGLMSSIVNENINKIKKGLEEEKKLIDNASEIINTVNTGVLTDRILLNSNNQGLNQLKDLINSMLEKLEGNIQNILKVLNEYANYNYLNSVEKGNTKGEIGELSDGINKLGDAITKMLVQNKQNGLTLKDGSTELLVNVNTLSTSANEAAASLEETAAALEEITSTVINNSNNVQKMSENAKELTSSVTRGQDLALNTTKSMEDINTQVEAINEAITVIDQIAFQTNI</sequence>
<feature type="non-terminal residue" evidence="5">
    <location>
        <position position="1"/>
    </location>
</feature>
<proteinExistence type="inferred from homology"/>
<dbReference type="InterPro" id="IPR004090">
    <property type="entry name" value="Chemotax_Me-accpt_rcpt"/>
</dbReference>
<dbReference type="SUPFAM" id="SSF58104">
    <property type="entry name" value="Methyl-accepting chemotaxis protein (MCP) signaling domain"/>
    <property type="match status" value="1"/>
</dbReference>
<evidence type="ECO:0000256" key="2">
    <source>
        <dbReference type="ARBA" id="ARBA00029447"/>
    </source>
</evidence>
<dbReference type="PRINTS" id="PR00260">
    <property type="entry name" value="CHEMTRNSDUCR"/>
</dbReference>
<dbReference type="GO" id="GO:0005886">
    <property type="term" value="C:plasma membrane"/>
    <property type="evidence" value="ECO:0007669"/>
    <property type="project" value="TreeGrafter"/>
</dbReference>
<keyword evidence="6" id="KW-1185">Reference proteome</keyword>
<accession>A0AAX2ADM4</accession>
<evidence type="ECO:0000256" key="1">
    <source>
        <dbReference type="ARBA" id="ARBA00022500"/>
    </source>
</evidence>
<feature type="domain" description="Methyl-accepting transducer" evidence="4">
    <location>
        <begin position="161"/>
        <end position="265"/>
    </location>
</feature>